<dbReference type="OrthoDB" id="59699at2759"/>
<dbReference type="EMBL" id="NHYD01001913">
    <property type="protein sequence ID" value="PPQ89285.1"/>
    <property type="molecule type" value="Genomic_DNA"/>
</dbReference>
<dbReference type="InParanoid" id="A0A409XEW8"/>
<dbReference type="STRING" id="93625.A0A409XEW8"/>
<feature type="non-terminal residue" evidence="1">
    <location>
        <position position="1"/>
    </location>
</feature>
<protein>
    <recommendedName>
        <fullName evidence="3">G domain-containing protein</fullName>
    </recommendedName>
</protein>
<organism evidence="1 2">
    <name type="scientific">Psilocybe cyanescens</name>
    <dbReference type="NCBI Taxonomy" id="93625"/>
    <lineage>
        <taxon>Eukaryota</taxon>
        <taxon>Fungi</taxon>
        <taxon>Dikarya</taxon>
        <taxon>Basidiomycota</taxon>
        <taxon>Agaricomycotina</taxon>
        <taxon>Agaricomycetes</taxon>
        <taxon>Agaricomycetidae</taxon>
        <taxon>Agaricales</taxon>
        <taxon>Agaricineae</taxon>
        <taxon>Strophariaceae</taxon>
        <taxon>Psilocybe</taxon>
    </lineage>
</organism>
<comment type="caution">
    <text evidence="1">The sequence shown here is derived from an EMBL/GenBank/DDBJ whole genome shotgun (WGS) entry which is preliminary data.</text>
</comment>
<dbReference type="AlphaFoldDB" id="A0A409XEW8"/>
<dbReference type="InterPro" id="IPR027417">
    <property type="entry name" value="P-loop_NTPase"/>
</dbReference>
<reference evidence="1 2" key="1">
    <citation type="journal article" date="2018" name="Evol. Lett.">
        <title>Horizontal gene cluster transfer increased hallucinogenic mushroom diversity.</title>
        <authorList>
            <person name="Reynolds H.T."/>
            <person name="Vijayakumar V."/>
            <person name="Gluck-Thaler E."/>
            <person name="Korotkin H.B."/>
            <person name="Matheny P.B."/>
            <person name="Slot J.C."/>
        </authorList>
    </citation>
    <scope>NUCLEOTIDE SEQUENCE [LARGE SCALE GENOMIC DNA]</scope>
    <source>
        <strain evidence="1 2">2631</strain>
    </source>
</reference>
<dbReference type="SUPFAM" id="SSF52540">
    <property type="entry name" value="P-loop containing nucleoside triphosphate hydrolases"/>
    <property type="match status" value="1"/>
</dbReference>
<sequence length="348" mass="39762">SGQEAASSRWIFLTLFDFHAQLIRESSERSPTSTLILTSDMADDLLDRFNVRQKYTHFRILVIGRANAGKTTLLQRVCNTTEEPRIYNEGKNLVRSLCGAREGIALKSCGILAGNAGKTTLLQRRGIHDINRPFAFESNPQFIFHDSRGFESGDESQLKEVQAFIEERARSTEPKLQLHAIWFCFVPNKSRPLLELEERFFNEQRAGNAPVIAIFTKLDDLIIQVFKRGSSREQNRQSALNVLKDKFEEPLRGYKYPPKAYLHLEKMQVDEGKHQDQVKELIKKTADSLDNLALQMLFVSVQSSKHQDQVKELIKKTADSLDNLALQMLFVSVQSSNLELCIEYAIKQ</sequence>
<proteinExistence type="predicted"/>
<evidence type="ECO:0000313" key="1">
    <source>
        <dbReference type="EMBL" id="PPQ89285.1"/>
    </source>
</evidence>
<dbReference type="Gene3D" id="3.40.50.300">
    <property type="entry name" value="P-loop containing nucleotide triphosphate hydrolases"/>
    <property type="match status" value="1"/>
</dbReference>
<dbReference type="Proteomes" id="UP000283269">
    <property type="component" value="Unassembled WGS sequence"/>
</dbReference>
<keyword evidence="2" id="KW-1185">Reference proteome</keyword>
<name>A0A409XEW8_PSICY</name>
<evidence type="ECO:0008006" key="3">
    <source>
        <dbReference type="Google" id="ProtNLM"/>
    </source>
</evidence>
<evidence type="ECO:0000313" key="2">
    <source>
        <dbReference type="Proteomes" id="UP000283269"/>
    </source>
</evidence>
<accession>A0A409XEW8</accession>
<gene>
    <name evidence="1" type="ORF">CVT25_000877</name>
</gene>